<name>A0A1I2P214_9BACL</name>
<evidence type="ECO:0000256" key="1">
    <source>
        <dbReference type="SAM" id="MobiDB-lite"/>
    </source>
</evidence>
<dbReference type="AlphaFoldDB" id="A0A1I2P214"/>
<feature type="region of interest" description="Disordered" evidence="1">
    <location>
        <begin position="38"/>
        <end position="62"/>
    </location>
</feature>
<sequence>MIFLIALCLLVFMMLANGMMAIAVLICGSILAKRKLRGKRSFSEEGESDGQSGLSKEFGDRN</sequence>
<evidence type="ECO:0000313" key="3">
    <source>
        <dbReference type="Proteomes" id="UP000198752"/>
    </source>
</evidence>
<accession>A0A1I2P214</accession>
<dbReference type="STRING" id="269670.SAMN02982927_00673"/>
<keyword evidence="3" id="KW-1185">Reference proteome</keyword>
<organism evidence="2 3">
    <name type="scientific">Sporolactobacillus nakayamae</name>
    <dbReference type="NCBI Taxonomy" id="269670"/>
    <lineage>
        <taxon>Bacteria</taxon>
        <taxon>Bacillati</taxon>
        <taxon>Bacillota</taxon>
        <taxon>Bacilli</taxon>
        <taxon>Bacillales</taxon>
        <taxon>Sporolactobacillaceae</taxon>
        <taxon>Sporolactobacillus</taxon>
    </lineage>
</organism>
<protein>
    <submittedName>
        <fullName evidence="2">Uncharacterized protein</fullName>
    </submittedName>
</protein>
<dbReference type="EMBL" id="FOOY01000004">
    <property type="protein sequence ID" value="SFG10088.1"/>
    <property type="molecule type" value="Genomic_DNA"/>
</dbReference>
<reference evidence="3" key="1">
    <citation type="submission" date="2016-10" db="EMBL/GenBank/DDBJ databases">
        <authorList>
            <person name="Varghese N."/>
            <person name="Submissions S."/>
        </authorList>
    </citation>
    <scope>NUCLEOTIDE SEQUENCE [LARGE SCALE GENOMIC DNA]</scope>
    <source>
        <strain evidence="3">ATCC 700379</strain>
    </source>
</reference>
<evidence type="ECO:0000313" key="2">
    <source>
        <dbReference type="EMBL" id="SFG10088.1"/>
    </source>
</evidence>
<proteinExistence type="predicted"/>
<gene>
    <name evidence="2" type="ORF">SAMN02982927_00673</name>
</gene>
<dbReference type="Proteomes" id="UP000198752">
    <property type="component" value="Unassembled WGS sequence"/>
</dbReference>